<organism evidence="6 7">
    <name type="scientific">Truepera radiovictrix (strain DSM 17093 / CIP 108686 / LMG 22925 / RQ-24)</name>
    <dbReference type="NCBI Taxonomy" id="649638"/>
    <lineage>
        <taxon>Bacteria</taxon>
        <taxon>Thermotogati</taxon>
        <taxon>Deinococcota</taxon>
        <taxon>Deinococci</taxon>
        <taxon>Trueperales</taxon>
        <taxon>Trueperaceae</taxon>
        <taxon>Truepera</taxon>
    </lineage>
</organism>
<keyword evidence="7" id="KW-1185">Reference proteome</keyword>
<dbReference type="AlphaFoldDB" id="D7CUD9"/>
<evidence type="ECO:0000313" key="6">
    <source>
        <dbReference type="EMBL" id="ADI15724.1"/>
    </source>
</evidence>
<keyword evidence="4 5" id="KW-0732">Signal</keyword>
<dbReference type="InterPro" id="IPR050490">
    <property type="entry name" value="Bact_solute-bd_prot1"/>
</dbReference>
<dbReference type="STRING" id="649638.Trad_2618"/>
<dbReference type="Pfam" id="PF13416">
    <property type="entry name" value="SBP_bac_8"/>
    <property type="match status" value="1"/>
</dbReference>
<name>D7CUD9_TRURR</name>
<dbReference type="Proteomes" id="UP000000379">
    <property type="component" value="Chromosome"/>
</dbReference>
<dbReference type="KEGG" id="tra:Trad_2618"/>
<comment type="similarity">
    <text evidence="2">Belongs to the bacterial solute-binding protein 1 family.</text>
</comment>
<feature type="chain" id="PRO_5003094603" evidence="5">
    <location>
        <begin position="18"/>
        <end position="398"/>
    </location>
</feature>
<feature type="signal peptide" evidence="5">
    <location>
        <begin position="1"/>
        <end position="17"/>
    </location>
</feature>
<gene>
    <name evidence="6" type="ordered locus">Trad_2618</name>
</gene>
<reference evidence="6 7" key="2">
    <citation type="journal article" date="2011" name="Stand. Genomic Sci.">
        <title>Complete genome sequence of Truepera radiovictrix type strain (RQ-24).</title>
        <authorList>
            <person name="Ivanova N."/>
            <person name="Rohde C."/>
            <person name="Munk C."/>
            <person name="Nolan M."/>
            <person name="Lucas S."/>
            <person name="Del Rio T.G."/>
            <person name="Tice H."/>
            <person name="Deshpande S."/>
            <person name="Cheng J.F."/>
            <person name="Tapia R."/>
            <person name="Han C."/>
            <person name="Goodwin L."/>
            <person name="Pitluck S."/>
            <person name="Liolios K."/>
            <person name="Mavromatis K."/>
            <person name="Mikhailova N."/>
            <person name="Pati A."/>
            <person name="Chen A."/>
            <person name="Palaniappan K."/>
            <person name="Land M."/>
            <person name="Hauser L."/>
            <person name="Chang Y.J."/>
            <person name="Jeffries C.D."/>
            <person name="Brambilla E."/>
            <person name="Rohde M."/>
            <person name="Goker M."/>
            <person name="Tindall B.J."/>
            <person name="Woyke T."/>
            <person name="Bristow J."/>
            <person name="Eisen J.A."/>
            <person name="Markowitz V."/>
            <person name="Hugenholtz P."/>
            <person name="Kyrpides N.C."/>
            <person name="Klenk H.P."/>
            <person name="Lapidus A."/>
        </authorList>
    </citation>
    <scope>NUCLEOTIDE SEQUENCE [LARGE SCALE GENOMIC DNA]</scope>
    <source>
        <strain evidence="7">DSM 17093 / CIP 108686 / LMG 22925 / RQ-24</strain>
    </source>
</reference>
<dbReference type="OrthoDB" id="29360at2"/>
<dbReference type="GO" id="GO:0030313">
    <property type="term" value="C:cell envelope"/>
    <property type="evidence" value="ECO:0007669"/>
    <property type="project" value="UniProtKB-SubCell"/>
</dbReference>
<proteinExistence type="inferred from homology"/>
<evidence type="ECO:0000256" key="4">
    <source>
        <dbReference type="ARBA" id="ARBA00022729"/>
    </source>
</evidence>
<reference evidence="7" key="1">
    <citation type="submission" date="2010-05" db="EMBL/GenBank/DDBJ databases">
        <title>The complete genome of Truepera radiovictris DSM 17093.</title>
        <authorList>
            <consortium name="US DOE Joint Genome Institute (JGI-PGF)"/>
            <person name="Lucas S."/>
            <person name="Copeland A."/>
            <person name="Lapidus A."/>
            <person name="Glavina del Rio T."/>
            <person name="Dalin E."/>
            <person name="Tice H."/>
            <person name="Bruce D."/>
            <person name="Goodwin L."/>
            <person name="Pitluck S."/>
            <person name="Kyrpides N."/>
            <person name="Mavromatis K."/>
            <person name="Ovchinnikova G."/>
            <person name="Munk A.C."/>
            <person name="Detter J.C."/>
            <person name="Han C."/>
            <person name="Tapia R."/>
            <person name="Land M."/>
            <person name="Hauser L."/>
            <person name="Markowitz V."/>
            <person name="Cheng J.-F."/>
            <person name="Hugenholtz P."/>
            <person name="Woyke T."/>
            <person name="Wu D."/>
            <person name="Tindall B."/>
            <person name="Pomrenke H.G."/>
            <person name="Brambilla E."/>
            <person name="Klenk H.-P."/>
            <person name="Eisen J.A."/>
        </authorList>
    </citation>
    <scope>NUCLEOTIDE SEQUENCE [LARGE SCALE GENOMIC DNA]</scope>
    <source>
        <strain evidence="7">DSM 17093 / CIP 108686 / LMG 22925 / RQ-24</strain>
    </source>
</reference>
<dbReference type="eggNOG" id="COG1653">
    <property type="taxonomic scope" value="Bacteria"/>
</dbReference>
<protein>
    <submittedName>
        <fullName evidence="6">Extracellular solute-binding protein family 1</fullName>
    </submittedName>
</protein>
<sequence>MRLLGIPVLLALSLSFAQTTVTFWHSMEAVDDTVAALVDAFNSAQSDYRVEARYVGSYSEAQTRLVAAFGSADEPTLFQAEIAFFPRLVADGAVQDLSDLVAALPQDVTEDFYPGLWAYGELEGGRYGLPWNSSTPVMYYNANALEQAGVAVPTTWEAFAEAAAALTSRRAQGVVFVGDSWLFEMMVRSLGGELVLADGTPNFTSDEAVEALTLLQQLVQQRQLAFFGSGESTPAILSFVRTRANMAFASIANWPDVRRFSIGFDIAAAPVPMREGGRVPLGGAQLVVMRGASEAERAGAFAFWRFLMEPENVAKWIEASYYIPVRRAALPLLEDFYAADPNRAAALAQLELAVPRPRNPEFNAWRALLDEALERALRGNQAPEAALAEAQRRALESR</sequence>
<dbReference type="PANTHER" id="PTHR43649:SF31">
    <property type="entry name" value="SN-GLYCEROL-3-PHOSPHATE-BINDING PERIPLASMIC PROTEIN UGPB"/>
    <property type="match status" value="1"/>
</dbReference>
<dbReference type="PANTHER" id="PTHR43649">
    <property type="entry name" value="ARABINOSE-BINDING PROTEIN-RELATED"/>
    <property type="match status" value="1"/>
</dbReference>
<dbReference type="SUPFAM" id="SSF53850">
    <property type="entry name" value="Periplasmic binding protein-like II"/>
    <property type="match status" value="1"/>
</dbReference>
<dbReference type="HOGENOM" id="CLU_031285_3_1_0"/>
<comment type="subcellular location">
    <subcellularLocation>
        <location evidence="1">Cell envelope</location>
    </subcellularLocation>
</comment>
<keyword evidence="3" id="KW-0813">Transport</keyword>
<evidence type="ECO:0000256" key="2">
    <source>
        <dbReference type="ARBA" id="ARBA00008520"/>
    </source>
</evidence>
<dbReference type="CDD" id="cd14748">
    <property type="entry name" value="PBP2_UgpB"/>
    <property type="match status" value="1"/>
</dbReference>
<dbReference type="InterPro" id="IPR006059">
    <property type="entry name" value="SBP"/>
</dbReference>
<dbReference type="EMBL" id="CP002049">
    <property type="protein sequence ID" value="ADI15724.1"/>
    <property type="molecule type" value="Genomic_DNA"/>
</dbReference>
<dbReference type="Gene3D" id="3.40.190.10">
    <property type="entry name" value="Periplasmic binding protein-like II"/>
    <property type="match status" value="2"/>
</dbReference>
<accession>D7CUD9</accession>
<evidence type="ECO:0000256" key="5">
    <source>
        <dbReference type="SAM" id="SignalP"/>
    </source>
</evidence>
<evidence type="ECO:0000313" key="7">
    <source>
        <dbReference type="Proteomes" id="UP000000379"/>
    </source>
</evidence>
<evidence type="ECO:0000256" key="1">
    <source>
        <dbReference type="ARBA" id="ARBA00004196"/>
    </source>
</evidence>
<dbReference type="RefSeq" id="WP_013179085.1">
    <property type="nucleotide sequence ID" value="NC_014221.1"/>
</dbReference>
<evidence type="ECO:0000256" key="3">
    <source>
        <dbReference type="ARBA" id="ARBA00022448"/>
    </source>
</evidence>